<evidence type="ECO:0000256" key="2">
    <source>
        <dbReference type="ARBA" id="ARBA00022723"/>
    </source>
</evidence>
<evidence type="ECO:0000256" key="5">
    <source>
        <dbReference type="ARBA" id="ARBA00023002"/>
    </source>
</evidence>
<evidence type="ECO:0000256" key="4">
    <source>
        <dbReference type="ARBA" id="ARBA00022964"/>
    </source>
</evidence>
<organism evidence="8">
    <name type="scientific">Noctiluca scintillans</name>
    <name type="common">Sea sparkle</name>
    <name type="synonym">Red tide dinoflagellate</name>
    <dbReference type="NCBI Taxonomy" id="2966"/>
    <lineage>
        <taxon>Eukaryota</taxon>
        <taxon>Sar</taxon>
        <taxon>Alveolata</taxon>
        <taxon>Dinophyceae</taxon>
        <taxon>Noctilucales</taxon>
        <taxon>Noctilucaceae</taxon>
        <taxon>Noctiluca</taxon>
    </lineage>
</organism>
<dbReference type="GO" id="GO:0005506">
    <property type="term" value="F:iron ion binding"/>
    <property type="evidence" value="ECO:0007669"/>
    <property type="project" value="InterPro"/>
</dbReference>
<name>A0A7S0ZW00_NOCSC</name>
<comment type="cofactor">
    <cofactor evidence="1">
        <name>L-ascorbate</name>
        <dbReference type="ChEBI" id="CHEBI:38290"/>
    </cofactor>
</comment>
<evidence type="ECO:0000256" key="3">
    <source>
        <dbReference type="ARBA" id="ARBA00022896"/>
    </source>
</evidence>
<dbReference type="GO" id="GO:0016705">
    <property type="term" value="F:oxidoreductase activity, acting on paired donors, with incorporation or reduction of molecular oxygen"/>
    <property type="evidence" value="ECO:0007669"/>
    <property type="project" value="InterPro"/>
</dbReference>
<dbReference type="SMART" id="SM00702">
    <property type="entry name" value="P4Hc"/>
    <property type="match status" value="1"/>
</dbReference>
<protein>
    <recommendedName>
        <fullName evidence="7">Fe2OG dioxygenase domain-containing protein</fullName>
    </recommendedName>
</protein>
<evidence type="ECO:0000313" key="8">
    <source>
        <dbReference type="EMBL" id="CAD8833825.1"/>
    </source>
</evidence>
<dbReference type="PANTHER" id="PTHR24014:SF4">
    <property type="entry name" value="2-OXOGLUTARATE AND IRON-DEPENDENT OXYGENASE DOMAIN-CONTAINING PROTEIN 2"/>
    <property type="match status" value="1"/>
</dbReference>
<dbReference type="EMBL" id="HBFQ01011609">
    <property type="protein sequence ID" value="CAD8833825.1"/>
    <property type="molecule type" value="Transcribed_RNA"/>
</dbReference>
<sequence>MQTDWFAPAFSAVAQAGTGWRRLMREEAPNVFSFPLFTADFCKMFVEEVEAFNNSKLPATPPNSMNKYGVIVNEIGMEPMLDRLQREVLQPISSELFPGIGSHFDQHHSFVVQYKMGADTGLDLHTDNCDVTFNVCLGKEFQGAGLQFCGDQCAPDHRRATLLYQHVKGRCVVHLGYRRHGADDILEGERLNLIVWNRNSEYRRTKDHEGHVYQSRYATEVGPPDPVCLSYTHDRDYGVYKNYTKKTAGHYGEGWCPPLHAEYEGFEEE</sequence>
<dbReference type="GO" id="GO:0031418">
    <property type="term" value="F:L-ascorbic acid binding"/>
    <property type="evidence" value="ECO:0007669"/>
    <property type="project" value="UniProtKB-KW"/>
</dbReference>
<accession>A0A7S0ZW00</accession>
<keyword evidence="2" id="KW-0479">Metal-binding</keyword>
<keyword evidence="3" id="KW-0847">Vitamin C</keyword>
<dbReference type="GO" id="GO:0051213">
    <property type="term" value="F:dioxygenase activity"/>
    <property type="evidence" value="ECO:0007669"/>
    <property type="project" value="UniProtKB-KW"/>
</dbReference>
<reference evidence="8" key="1">
    <citation type="submission" date="2021-01" db="EMBL/GenBank/DDBJ databases">
        <authorList>
            <person name="Corre E."/>
            <person name="Pelletier E."/>
            <person name="Niang G."/>
            <person name="Scheremetjew M."/>
            <person name="Finn R."/>
            <person name="Kale V."/>
            <person name="Holt S."/>
            <person name="Cochrane G."/>
            <person name="Meng A."/>
            <person name="Brown T."/>
            <person name="Cohen L."/>
        </authorList>
    </citation>
    <scope>NUCLEOTIDE SEQUENCE</scope>
</reference>
<dbReference type="Pfam" id="PF25238">
    <property type="entry name" value="OGFOD2-like"/>
    <property type="match status" value="1"/>
</dbReference>
<dbReference type="AlphaFoldDB" id="A0A7S0ZW00"/>
<evidence type="ECO:0000256" key="6">
    <source>
        <dbReference type="ARBA" id="ARBA00023004"/>
    </source>
</evidence>
<dbReference type="InterPro" id="IPR005123">
    <property type="entry name" value="Oxoglu/Fe-dep_dioxygenase_dom"/>
</dbReference>
<evidence type="ECO:0000259" key="7">
    <source>
        <dbReference type="PROSITE" id="PS51471"/>
    </source>
</evidence>
<gene>
    <name evidence="8" type="ORF">NSCI0253_LOCUS8173</name>
</gene>
<keyword evidence="4" id="KW-0223">Dioxygenase</keyword>
<proteinExistence type="predicted"/>
<dbReference type="PROSITE" id="PS51471">
    <property type="entry name" value="FE2OG_OXY"/>
    <property type="match status" value="1"/>
</dbReference>
<dbReference type="InterPro" id="IPR006620">
    <property type="entry name" value="Pro_4_hyd_alph"/>
</dbReference>
<evidence type="ECO:0000256" key="1">
    <source>
        <dbReference type="ARBA" id="ARBA00001961"/>
    </source>
</evidence>
<feature type="domain" description="Fe2OG dioxygenase" evidence="7">
    <location>
        <begin position="103"/>
        <end position="199"/>
    </location>
</feature>
<keyword evidence="6" id="KW-0408">Iron</keyword>
<dbReference type="PANTHER" id="PTHR24014">
    <property type="entry name" value="2-OXOGLUTARATE AND IRON-DEPENDENT OXYGENASE DOMAIN-CONTAINING PROTEIN 2"/>
    <property type="match status" value="1"/>
</dbReference>
<keyword evidence="5" id="KW-0560">Oxidoreductase</keyword>